<dbReference type="InParanoid" id="A0A2H3CHN6"/>
<accession>A0A2H3CHN6</accession>
<proteinExistence type="predicted"/>
<organism evidence="1 2">
    <name type="scientific">Armillaria gallica</name>
    <name type="common">Bulbous honey fungus</name>
    <name type="synonym">Armillaria bulbosa</name>
    <dbReference type="NCBI Taxonomy" id="47427"/>
    <lineage>
        <taxon>Eukaryota</taxon>
        <taxon>Fungi</taxon>
        <taxon>Dikarya</taxon>
        <taxon>Basidiomycota</taxon>
        <taxon>Agaricomycotina</taxon>
        <taxon>Agaricomycetes</taxon>
        <taxon>Agaricomycetidae</taxon>
        <taxon>Agaricales</taxon>
        <taxon>Marasmiineae</taxon>
        <taxon>Physalacriaceae</taxon>
        <taxon>Armillaria</taxon>
    </lineage>
</organism>
<dbReference type="AlphaFoldDB" id="A0A2H3CHN6"/>
<dbReference type="EMBL" id="KZ293731">
    <property type="protein sequence ID" value="PBK81370.1"/>
    <property type="molecule type" value="Genomic_DNA"/>
</dbReference>
<evidence type="ECO:0000313" key="2">
    <source>
        <dbReference type="Proteomes" id="UP000217790"/>
    </source>
</evidence>
<protein>
    <submittedName>
        <fullName evidence="1">Uncharacterized protein</fullName>
    </submittedName>
</protein>
<gene>
    <name evidence="1" type="ORF">ARMGADRAFT_1091407</name>
</gene>
<reference evidence="2" key="1">
    <citation type="journal article" date="2017" name="Nat. Ecol. Evol.">
        <title>Genome expansion and lineage-specific genetic innovations in the forest pathogenic fungi Armillaria.</title>
        <authorList>
            <person name="Sipos G."/>
            <person name="Prasanna A.N."/>
            <person name="Walter M.C."/>
            <person name="O'Connor E."/>
            <person name="Balint B."/>
            <person name="Krizsan K."/>
            <person name="Kiss B."/>
            <person name="Hess J."/>
            <person name="Varga T."/>
            <person name="Slot J."/>
            <person name="Riley R."/>
            <person name="Boka B."/>
            <person name="Rigling D."/>
            <person name="Barry K."/>
            <person name="Lee J."/>
            <person name="Mihaltcheva S."/>
            <person name="LaButti K."/>
            <person name="Lipzen A."/>
            <person name="Waldron R."/>
            <person name="Moloney N.M."/>
            <person name="Sperisen C."/>
            <person name="Kredics L."/>
            <person name="Vagvoelgyi C."/>
            <person name="Patrignani A."/>
            <person name="Fitzpatrick D."/>
            <person name="Nagy I."/>
            <person name="Doyle S."/>
            <person name="Anderson J.B."/>
            <person name="Grigoriev I.V."/>
            <person name="Gueldener U."/>
            <person name="Muensterkoetter M."/>
            <person name="Nagy L.G."/>
        </authorList>
    </citation>
    <scope>NUCLEOTIDE SEQUENCE [LARGE SCALE GENOMIC DNA]</scope>
    <source>
        <strain evidence="2">Ar21-2</strain>
    </source>
</reference>
<name>A0A2H3CHN6_ARMGA</name>
<evidence type="ECO:0000313" key="1">
    <source>
        <dbReference type="EMBL" id="PBK81370.1"/>
    </source>
</evidence>
<keyword evidence="2" id="KW-1185">Reference proteome</keyword>
<sequence>MTTPESATSRFKDQPAWDNMQAAYVWHAEVHAESYQLLCYILKGSHLPCLQDNMSLASLFTLSVIPSRKSHRDVLWHQFRAPYHRTIPSLAPHWDPSSHHSPSLQIHTSFTTLFLFPDSVYVHYYLAIKPVAPPGLSLAGSCIYTVQTLPNHLDPGTAYEMPHTVPHSRNRCDPRRFVDLFGC</sequence>
<dbReference type="Proteomes" id="UP000217790">
    <property type="component" value="Unassembled WGS sequence"/>
</dbReference>